<feature type="domain" description="Response regulatory" evidence="9">
    <location>
        <begin position="6"/>
        <end position="120"/>
    </location>
</feature>
<feature type="domain" description="PAS" evidence="10">
    <location>
        <begin position="425"/>
        <end position="478"/>
    </location>
</feature>
<dbReference type="CDD" id="cd00156">
    <property type="entry name" value="REC"/>
    <property type="match status" value="1"/>
</dbReference>
<feature type="domain" description="PAC" evidence="11">
    <location>
        <begin position="479"/>
        <end position="533"/>
    </location>
</feature>
<reference evidence="12 13" key="1">
    <citation type="submission" date="2020-05" db="EMBL/GenBank/DDBJ databases">
        <title>Compete genome of Limnobacter sp. SAORIC-580.</title>
        <authorList>
            <person name="Song J."/>
            <person name="Cho J.-C."/>
        </authorList>
    </citation>
    <scope>NUCLEOTIDE SEQUENCE [LARGE SCALE GENOMIC DNA]</scope>
    <source>
        <strain evidence="12 13">SAORIC-580</strain>
    </source>
</reference>
<feature type="domain" description="PAS" evidence="10">
    <location>
        <begin position="995"/>
        <end position="1042"/>
    </location>
</feature>
<dbReference type="SMART" id="SM00091">
    <property type="entry name" value="PAS"/>
    <property type="match status" value="3"/>
</dbReference>
<dbReference type="PANTHER" id="PTHR43304:SF1">
    <property type="entry name" value="PAC DOMAIN-CONTAINING PROTEIN"/>
    <property type="match status" value="1"/>
</dbReference>
<dbReference type="PROSITE" id="PS50112">
    <property type="entry name" value="PAS"/>
    <property type="match status" value="3"/>
</dbReference>
<dbReference type="InterPro" id="IPR000700">
    <property type="entry name" value="PAS-assoc_C"/>
</dbReference>
<dbReference type="InterPro" id="IPR052162">
    <property type="entry name" value="Sensor_kinase/Photoreceptor"/>
</dbReference>
<feature type="coiled-coil region" evidence="7">
    <location>
        <begin position="1259"/>
        <end position="1289"/>
    </location>
</feature>
<dbReference type="Gene3D" id="3.40.50.2300">
    <property type="match status" value="2"/>
</dbReference>
<evidence type="ECO:0000256" key="2">
    <source>
        <dbReference type="ARBA" id="ARBA00012438"/>
    </source>
</evidence>
<comment type="catalytic activity">
    <reaction evidence="1">
        <text>ATP + protein L-histidine = ADP + protein N-phospho-L-histidine.</text>
        <dbReference type="EC" id="2.7.13.3"/>
    </reaction>
</comment>
<dbReference type="PRINTS" id="PR00344">
    <property type="entry name" value="BCTRLSENSOR"/>
</dbReference>
<proteinExistence type="predicted"/>
<dbReference type="InterPro" id="IPR003018">
    <property type="entry name" value="GAF"/>
</dbReference>
<dbReference type="Pfam" id="PF00512">
    <property type="entry name" value="HisKA"/>
    <property type="match status" value="2"/>
</dbReference>
<dbReference type="PROSITE" id="PS50109">
    <property type="entry name" value="HIS_KIN"/>
    <property type="match status" value="2"/>
</dbReference>
<keyword evidence="7" id="KW-0175">Coiled coil</keyword>
<dbReference type="InterPro" id="IPR036890">
    <property type="entry name" value="HATPase_C_sf"/>
</dbReference>
<accession>A0ABX6N4P3</accession>
<evidence type="ECO:0000256" key="3">
    <source>
        <dbReference type="ARBA" id="ARBA00022553"/>
    </source>
</evidence>
<dbReference type="InterPro" id="IPR003594">
    <property type="entry name" value="HATPase_dom"/>
</dbReference>
<dbReference type="Gene3D" id="3.30.450.40">
    <property type="match status" value="2"/>
</dbReference>
<dbReference type="SUPFAM" id="SSF55785">
    <property type="entry name" value="PYP-like sensor domain (PAS domain)"/>
    <property type="match status" value="4"/>
</dbReference>
<dbReference type="SUPFAM" id="SSF52172">
    <property type="entry name" value="CheY-like"/>
    <property type="match status" value="2"/>
</dbReference>
<feature type="modified residue" description="4-aspartylphosphate" evidence="6">
    <location>
        <position position="55"/>
    </location>
</feature>
<dbReference type="NCBIfam" id="TIGR00229">
    <property type="entry name" value="sensory_box"/>
    <property type="match status" value="3"/>
</dbReference>
<dbReference type="SMART" id="SM00065">
    <property type="entry name" value="GAF"/>
    <property type="match status" value="2"/>
</dbReference>
<evidence type="ECO:0000256" key="4">
    <source>
        <dbReference type="ARBA" id="ARBA00022679"/>
    </source>
</evidence>
<evidence type="ECO:0000256" key="7">
    <source>
        <dbReference type="SAM" id="Coils"/>
    </source>
</evidence>
<feature type="domain" description="Histidine kinase" evidence="8">
    <location>
        <begin position="156"/>
        <end position="370"/>
    </location>
</feature>
<evidence type="ECO:0000259" key="9">
    <source>
        <dbReference type="PROSITE" id="PS50110"/>
    </source>
</evidence>
<dbReference type="SMART" id="SM00086">
    <property type="entry name" value="PAC"/>
    <property type="match status" value="4"/>
</dbReference>
<dbReference type="SMART" id="SM00388">
    <property type="entry name" value="HisKA"/>
    <property type="match status" value="2"/>
</dbReference>
<keyword evidence="3 6" id="KW-0597">Phosphoprotein</keyword>
<dbReference type="Pfam" id="PF13426">
    <property type="entry name" value="PAS_9"/>
    <property type="match status" value="2"/>
</dbReference>
<dbReference type="InterPro" id="IPR004358">
    <property type="entry name" value="Sig_transdc_His_kin-like_C"/>
</dbReference>
<gene>
    <name evidence="12" type="ORF">HKT17_00715</name>
</gene>
<feature type="domain" description="Histidine kinase" evidence="8">
    <location>
        <begin position="1298"/>
        <end position="1519"/>
    </location>
</feature>
<dbReference type="CDD" id="cd00130">
    <property type="entry name" value="PAS"/>
    <property type="match status" value="4"/>
</dbReference>
<dbReference type="InterPro" id="IPR035965">
    <property type="entry name" value="PAS-like_dom_sf"/>
</dbReference>
<dbReference type="RefSeq" id="WP_171097071.1">
    <property type="nucleotide sequence ID" value="NZ_CP053084.1"/>
</dbReference>
<feature type="domain" description="PAC" evidence="11">
    <location>
        <begin position="915"/>
        <end position="969"/>
    </location>
</feature>
<keyword evidence="5" id="KW-0418">Kinase</keyword>
<dbReference type="InterPro" id="IPR003661">
    <property type="entry name" value="HisK_dim/P_dom"/>
</dbReference>
<dbReference type="PANTHER" id="PTHR43304">
    <property type="entry name" value="PHYTOCHROME-LIKE PROTEIN CPH1"/>
    <property type="match status" value="1"/>
</dbReference>
<sequence>MLEQFRLIVVDDEKPQLEALCSLLQDAGFEVKGFPEPVQALEHLKRQSFDVLLTDLRLPGMDGIELVQRARQLDPDLSAVLMTGHGSIKTAVDAMKLGVLDYILKPFKVSELMPVVNRAIEVRKLKLQNSQLIRDLSSSNSRLLEMNHELDHFAGRVAHDLNSLCHIIQGFAGSLTRRAHSKLDEQEQRYLLRINEASARGGQLVSDLLAFARLGSGELKFNQVVLNEVVEKARAMVESTEGLRLADWSIAKLPDIEGDESLLEQVFVNLFSNALKFSQIRELPTIVVEANVLNDAVEIKVIDNGAGFDPDRADGLFKPFHRLHNAHDFEGHGMGLANVKRIIERHGGQITAVSAPDKGAVFTLILPIHQHSSITPRQANVVAETPSLELTSTIDEKIDPQRSELLSACVERLNDIVMITQASPIDAPGPRIIYVNSAFEKVTGYSRDEVIGKSPRLLQGPETDKTELQKVRAALVNKESVHVELVNYGKSGKPHWLEMDIVPVLGSNGEVPYFASIQRDVTERRRAEDKLKRNEALQRIGGRLAKLGAWAIELGPVPRLYWSEEVFDILEIGKGQLPTSYDDALRYYHGKWKKMVEAALARCSTEGLAFELEPEMRSNNGRRIWARVVGEAVRNEKGEIVRVQGAFQEITDSKLAVLTLMHMNRLLEAQQRVNDITTTLDKPEKLLQEVCSVFCSLGGLPLAWVCQFGKDLSDLKVTAADGSQQEFVSQIMKTTTLPRDHELVDRLRAGKMHICQNVAEEPQAKMWHKQAIEEGLESFAILPIHAQGKLRASLVLFGAGIHFFTNEVRQLLKTLAKNLSFAFENLLFAEERSRNAERLKLLETCVERLNDIVLITEAEPIDGDGPKILYVNDAFVRRTGYSREEAIGKTPRILQGERTQRDALDRIRNALKDWKPVREELINYTKSGEMFWLELEIVPVADETGWYTHWVAIERDITERKQAEAALKEGSERFRLLASASRDCIWDWNLITDEIWWNEGFEKLFGFDRKKIEPSNDSWINRIHPEDRERVVKSIFEAINSSEESWQNEYRFAHFSGRWLDVLDRGYVIRDEQGKGIRMIGGMTDMTHIRQSERRSQAQLIRMNLLNEITRAIGNRHDLDSIYQVVTNSIEHELPADFCLTASYSELEKTITFRSLGNATEVSANRIGFYLHASIPAKGVHLDRALQGEFVYQPNLGGSMCLTGEGMHELAGLDSMVIAPLMHESKVLGIITTARKGLDAFSPDELEFLRQLAEHVGLALAQTELLRELQEAYQNLQRTQQLVLQQERLRALAEMAGGIAHDINNAISPVALYTDALLSSESNLSERGRKQLQTIQLAIDDVARTVDRMGQFSRRQEDGVELTSVNLAKVCEQSMELTKARWHDIPLRNGISIEFSVELGQDVPEIDASEPELREALTNLIFNAVDAMPRGGTITLSTRLEKKSDHDQVVIEIRDTGLGMNEETLKRCLEPFYTTKGERGTGLGLAMVYGIVKRMRGQIEIDSQENKGCTVRILLPTGCRQNKLQTRETGDQKPHPSFHILLIDDDTKVLGALKDGLSASGHRVQIANSGPHGIELFTKAIAEGAPFDAVITDLGMPGMDGRQVAEALKNINKDCPVTLLTGWGKQLDAQTTVIPHIDAVLAKPPKISEIQALLRTQIQ</sequence>
<dbReference type="SMART" id="SM00448">
    <property type="entry name" value="REC"/>
    <property type="match status" value="2"/>
</dbReference>
<feature type="domain" description="PAC" evidence="11">
    <location>
        <begin position="1046"/>
        <end position="1098"/>
    </location>
</feature>
<dbReference type="Pfam" id="PF08447">
    <property type="entry name" value="PAS_3"/>
    <property type="match status" value="2"/>
</dbReference>
<dbReference type="InterPro" id="IPR005467">
    <property type="entry name" value="His_kinase_dom"/>
</dbReference>
<evidence type="ECO:0000313" key="12">
    <source>
        <dbReference type="EMBL" id="QJR28327.1"/>
    </source>
</evidence>
<dbReference type="Gene3D" id="3.30.565.10">
    <property type="entry name" value="Histidine kinase-like ATPase, C-terminal domain"/>
    <property type="match status" value="2"/>
</dbReference>
<dbReference type="Gene3D" id="1.10.287.130">
    <property type="match status" value="2"/>
</dbReference>
<dbReference type="InterPro" id="IPR001789">
    <property type="entry name" value="Sig_transdc_resp-reg_receiver"/>
</dbReference>
<dbReference type="InterPro" id="IPR000014">
    <property type="entry name" value="PAS"/>
</dbReference>
<organism evidence="12 13">
    <name type="scientific">Limnobacter profundi</name>
    <dbReference type="NCBI Taxonomy" id="2732163"/>
    <lineage>
        <taxon>Bacteria</taxon>
        <taxon>Pseudomonadati</taxon>
        <taxon>Pseudomonadota</taxon>
        <taxon>Betaproteobacteria</taxon>
        <taxon>Burkholderiales</taxon>
        <taxon>Burkholderiaceae</taxon>
        <taxon>Limnobacter</taxon>
    </lineage>
</organism>
<evidence type="ECO:0000256" key="1">
    <source>
        <dbReference type="ARBA" id="ARBA00000085"/>
    </source>
</evidence>
<feature type="domain" description="PAC" evidence="11">
    <location>
        <begin position="610"/>
        <end position="662"/>
    </location>
</feature>
<evidence type="ECO:0000256" key="5">
    <source>
        <dbReference type="ARBA" id="ARBA00022777"/>
    </source>
</evidence>
<keyword evidence="4" id="KW-0808">Transferase</keyword>
<dbReference type="PROSITE" id="PS50110">
    <property type="entry name" value="RESPONSE_REGULATORY"/>
    <property type="match status" value="2"/>
</dbReference>
<dbReference type="Pfam" id="PF02518">
    <property type="entry name" value="HATPase_c"/>
    <property type="match status" value="2"/>
</dbReference>
<dbReference type="Gene3D" id="3.30.450.20">
    <property type="entry name" value="PAS domain"/>
    <property type="match status" value="4"/>
</dbReference>
<dbReference type="Proteomes" id="UP000501130">
    <property type="component" value="Chromosome"/>
</dbReference>
<dbReference type="SUPFAM" id="SSF55874">
    <property type="entry name" value="ATPase domain of HSP90 chaperone/DNA topoisomerase II/histidine kinase"/>
    <property type="match status" value="2"/>
</dbReference>
<dbReference type="EMBL" id="CP053084">
    <property type="protein sequence ID" value="QJR28327.1"/>
    <property type="molecule type" value="Genomic_DNA"/>
</dbReference>
<evidence type="ECO:0000256" key="6">
    <source>
        <dbReference type="PROSITE-ProRule" id="PRU00169"/>
    </source>
</evidence>
<dbReference type="InterPro" id="IPR001610">
    <property type="entry name" value="PAC"/>
</dbReference>
<dbReference type="SUPFAM" id="SSF55781">
    <property type="entry name" value="GAF domain-like"/>
    <property type="match status" value="2"/>
</dbReference>
<name>A0ABX6N4P3_9BURK</name>
<dbReference type="PROSITE" id="PS50113">
    <property type="entry name" value="PAC"/>
    <property type="match status" value="4"/>
</dbReference>
<dbReference type="Pfam" id="PF00072">
    <property type="entry name" value="Response_reg"/>
    <property type="match status" value="2"/>
</dbReference>
<dbReference type="SUPFAM" id="SSF47384">
    <property type="entry name" value="Homodimeric domain of signal transducing histidine kinase"/>
    <property type="match status" value="2"/>
</dbReference>
<feature type="modified residue" description="4-aspartylphosphate" evidence="6">
    <location>
        <position position="1593"/>
    </location>
</feature>
<feature type="domain" description="PAS" evidence="10">
    <location>
        <begin position="861"/>
        <end position="890"/>
    </location>
</feature>
<evidence type="ECO:0000259" key="8">
    <source>
        <dbReference type="PROSITE" id="PS50109"/>
    </source>
</evidence>
<dbReference type="EC" id="2.7.13.3" evidence="2"/>
<dbReference type="SMART" id="SM00387">
    <property type="entry name" value="HATPase_c"/>
    <property type="match status" value="2"/>
</dbReference>
<dbReference type="InterPro" id="IPR011006">
    <property type="entry name" value="CheY-like_superfamily"/>
</dbReference>
<evidence type="ECO:0000259" key="10">
    <source>
        <dbReference type="PROSITE" id="PS50112"/>
    </source>
</evidence>
<keyword evidence="13" id="KW-1185">Reference proteome</keyword>
<protein>
    <recommendedName>
        <fullName evidence="2">histidine kinase</fullName>
        <ecNumber evidence="2">2.7.13.3</ecNumber>
    </recommendedName>
</protein>
<dbReference type="Pfam" id="PF13185">
    <property type="entry name" value="GAF_2"/>
    <property type="match status" value="2"/>
</dbReference>
<dbReference type="InterPro" id="IPR036097">
    <property type="entry name" value="HisK_dim/P_sf"/>
</dbReference>
<evidence type="ECO:0000313" key="13">
    <source>
        <dbReference type="Proteomes" id="UP000501130"/>
    </source>
</evidence>
<evidence type="ECO:0000259" key="11">
    <source>
        <dbReference type="PROSITE" id="PS50113"/>
    </source>
</evidence>
<dbReference type="CDD" id="cd00082">
    <property type="entry name" value="HisKA"/>
    <property type="match status" value="1"/>
</dbReference>
<dbReference type="InterPro" id="IPR013655">
    <property type="entry name" value="PAS_fold_3"/>
</dbReference>
<dbReference type="InterPro" id="IPR029016">
    <property type="entry name" value="GAF-like_dom_sf"/>
</dbReference>
<feature type="domain" description="Response regulatory" evidence="9">
    <location>
        <begin position="1539"/>
        <end position="1658"/>
    </location>
</feature>